<dbReference type="STRING" id="1166340.SAMN05192583_2651"/>
<dbReference type="GO" id="GO:0005886">
    <property type="term" value="C:plasma membrane"/>
    <property type="evidence" value="ECO:0007669"/>
    <property type="project" value="UniProtKB-SubCell"/>
</dbReference>
<keyword evidence="5 12" id="KW-1133">Transmembrane helix</keyword>
<reference evidence="14" key="1">
    <citation type="submission" date="2016-10" db="EMBL/GenBank/DDBJ databases">
        <authorList>
            <person name="Varghese N."/>
            <person name="Submissions S."/>
        </authorList>
    </citation>
    <scope>NUCLEOTIDE SEQUENCE [LARGE SCALE GENOMIC DNA]</scope>
    <source>
        <strain evidence="14">S6-262</strain>
    </source>
</reference>
<keyword evidence="4 12" id="KW-0812">Transmembrane</keyword>
<gene>
    <name evidence="12" type="primary">fluC</name>
    <name evidence="12" type="synonym">crcB</name>
    <name evidence="13" type="ORF">SAMN05192583_2651</name>
</gene>
<organism evidence="13 14">
    <name type="scientific">Sphingomonas gellani</name>
    <dbReference type="NCBI Taxonomy" id="1166340"/>
    <lineage>
        <taxon>Bacteria</taxon>
        <taxon>Pseudomonadati</taxon>
        <taxon>Pseudomonadota</taxon>
        <taxon>Alphaproteobacteria</taxon>
        <taxon>Sphingomonadales</taxon>
        <taxon>Sphingomonadaceae</taxon>
        <taxon>Sphingomonas</taxon>
    </lineage>
</organism>
<dbReference type="InterPro" id="IPR003691">
    <property type="entry name" value="FluC"/>
</dbReference>
<feature type="transmembrane region" description="Helical" evidence="12">
    <location>
        <begin position="33"/>
        <end position="55"/>
    </location>
</feature>
<evidence type="ECO:0000256" key="7">
    <source>
        <dbReference type="ARBA" id="ARBA00023065"/>
    </source>
</evidence>
<comment type="catalytic activity">
    <reaction evidence="11">
        <text>fluoride(in) = fluoride(out)</text>
        <dbReference type="Rhea" id="RHEA:76159"/>
        <dbReference type="ChEBI" id="CHEBI:17051"/>
    </reaction>
    <physiologicalReaction direction="left-to-right" evidence="11">
        <dbReference type="Rhea" id="RHEA:76160"/>
    </physiologicalReaction>
</comment>
<dbReference type="NCBIfam" id="NF010791">
    <property type="entry name" value="PRK14195.1"/>
    <property type="match status" value="1"/>
</dbReference>
<evidence type="ECO:0000256" key="3">
    <source>
        <dbReference type="ARBA" id="ARBA00022519"/>
    </source>
</evidence>
<protein>
    <recommendedName>
        <fullName evidence="12">Fluoride-specific ion channel FluC</fullName>
    </recommendedName>
</protein>
<dbReference type="GO" id="GO:0062054">
    <property type="term" value="F:fluoride channel activity"/>
    <property type="evidence" value="ECO:0007669"/>
    <property type="project" value="UniProtKB-UniRule"/>
</dbReference>
<evidence type="ECO:0000256" key="8">
    <source>
        <dbReference type="ARBA" id="ARBA00023136"/>
    </source>
</evidence>
<keyword evidence="3" id="KW-0997">Cell inner membrane</keyword>
<keyword evidence="9 12" id="KW-0407">Ion channel</keyword>
<evidence type="ECO:0000256" key="5">
    <source>
        <dbReference type="ARBA" id="ARBA00022989"/>
    </source>
</evidence>
<evidence type="ECO:0000256" key="2">
    <source>
        <dbReference type="ARBA" id="ARBA00022475"/>
    </source>
</evidence>
<keyword evidence="2 12" id="KW-1003">Cell membrane</keyword>
<dbReference type="AlphaFoldDB" id="A0A1H8G0V6"/>
<dbReference type="HAMAP" id="MF_00454">
    <property type="entry name" value="FluC"/>
    <property type="match status" value="1"/>
</dbReference>
<comment type="function">
    <text evidence="12">Fluoride-specific ion channel. Important for reducing fluoride concentration in the cell, thus reducing its toxicity.</text>
</comment>
<keyword evidence="7 12" id="KW-0406">Ion transport</keyword>
<name>A0A1H8G0V6_9SPHN</name>
<dbReference type="OrthoDB" id="9806299at2"/>
<dbReference type="NCBIfam" id="TIGR00494">
    <property type="entry name" value="crcB"/>
    <property type="match status" value="1"/>
</dbReference>
<dbReference type="GO" id="GO:0046872">
    <property type="term" value="F:metal ion binding"/>
    <property type="evidence" value="ECO:0007669"/>
    <property type="project" value="UniProtKB-KW"/>
</dbReference>
<evidence type="ECO:0000256" key="6">
    <source>
        <dbReference type="ARBA" id="ARBA00023053"/>
    </source>
</evidence>
<feature type="transmembrane region" description="Helical" evidence="12">
    <location>
        <begin position="67"/>
        <end position="91"/>
    </location>
</feature>
<evidence type="ECO:0000313" key="13">
    <source>
        <dbReference type="EMBL" id="SEN37616.1"/>
    </source>
</evidence>
<proteinExistence type="inferred from homology"/>
<keyword evidence="6 12" id="KW-0915">Sodium</keyword>
<accession>A0A1H8G0V6</accession>
<evidence type="ECO:0000256" key="1">
    <source>
        <dbReference type="ARBA" id="ARBA00004651"/>
    </source>
</evidence>
<keyword evidence="12" id="KW-0813">Transport</keyword>
<sequence>MQALLYVMLGGAIGSGARHLVGRAMLGWLGTGFPFGTLTVNLVGGLLMGLLAGTLARAGGAGEAWRLFLAVGVLGGFTTFSSFSLDVVLMWQRGEASAAAIYLLASVTGAIAALAAGLWIASAATRVAA</sequence>
<dbReference type="EMBL" id="FOCF01000006">
    <property type="protein sequence ID" value="SEN37616.1"/>
    <property type="molecule type" value="Genomic_DNA"/>
</dbReference>
<feature type="binding site" evidence="12">
    <location>
        <position position="78"/>
    </location>
    <ligand>
        <name>Na(+)</name>
        <dbReference type="ChEBI" id="CHEBI:29101"/>
        <note>structural</note>
    </ligand>
</feature>
<comment type="subcellular location">
    <subcellularLocation>
        <location evidence="1 12">Cell membrane</location>
        <topology evidence="1 12">Multi-pass membrane protein</topology>
    </subcellularLocation>
</comment>
<evidence type="ECO:0000256" key="10">
    <source>
        <dbReference type="ARBA" id="ARBA00035120"/>
    </source>
</evidence>
<dbReference type="Proteomes" id="UP000199206">
    <property type="component" value="Unassembled WGS sequence"/>
</dbReference>
<feature type="transmembrane region" description="Helical" evidence="12">
    <location>
        <begin position="97"/>
        <end position="121"/>
    </location>
</feature>
<dbReference type="PANTHER" id="PTHR28259">
    <property type="entry name" value="FLUORIDE EXPORT PROTEIN 1-RELATED"/>
    <property type="match status" value="1"/>
</dbReference>
<keyword evidence="14" id="KW-1185">Reference proteome</keyword>
<evidence type="ECO:0000313" key="14">
    <source>
        <dbReference type="Proteomes" id="UP000199206"/>
    </source>
</evidence>
<evidence type="ECO:0000256" key="12">
    <source>
        <dbReference type="HAMAP-Rule" id="MF_00454"/>
    </source>
</evidence>
<dbReference type="GO" id="GO:0140114">
    <property type="term" value="P:cellular detoxification of fluoride"/>
    <property type="evidence" value="ECO:0007669"/>
    <property type="project" value="UniProtKB-UniRule"/>
</dbReference>
<evidence type="ECO:0000256" key="11">
    <source>
        <dbReference type="ARBA" id="ARBA00035585"/>
    </source>
</evidence>
<dbReference type="Pfam" id="PF02537">
    <property type="entry name" value="CRCB"/>
    <property type="match status" value="1"/>
</dbReference>
<evidence type="ECO:0000256" key="4">
    <source>
        <dbReference type="ARBA" id="ARBA00022692"/>
    </source>
</evidence>
<feature type="binding site" evidence="12">
    <location>
        <position position="75"/>
    </location>
    <ligand>
        <name>Na(+)</name>
        <dbReference type="ChEBI" id="CHEBI:29101"/>
        <note>structural</note>
    </ligand>
</feature>
<keyword evidence="8 12" id="KW-0472">Membrane</keyword>
<comment type="activity regulation">
    <text evidence="12">Na(+) is not transported, but it plays an essential structural role and its presence is essential for fluoride channel function.</text>
</comment>
<evidence type="ECO:0000256" key="9">
    <source>
        <dbReference type="ARBA" id="ARBA00023303"/>
    </source>
</evidence>
<dbReference type="PANTHER" id="PTHR28259:SF1">
    <property type="entry name" value="FLUORIDE EXPORT PROTEIN 1-RELATED"/>
    <property type="match status" value="1"/>
</dbReference>
<keyword evidence="12" id="KW-0479">Metal-binding</keyword>
<comment type="similarity">
    <text evidence="10 12">Belongs to the fluoride channel Fluc/FEX (TC 1.A.43) family.</text>
</comment>
<dbReference type="RefSeq" id="WP_093666157.1">
    <property type="nucleotide sequence ID" value="NZ_FOCF01000006.1"/>
</dbReference>